<feature type="compositionally biased region" description="Low complexity" evidence="1">
    <location>
        <begin position="42"/>
        <end position="51"/>
    </location>
</feature>
<dbReference type="AlphaFoldDB" id="A0AAR5QIQ5"/>
<name>A0AAR5QIQ5_DENPD</name>
<feature type="compositionally biased region" description="Low complexity" evidence="1">
    <location>
        <begin position="819"/>
        <end position="828"/>
    </location>
</feature>
<feature type="region of interest" description="Disordered" evidence="1">
    <location>
        <begin position="42"/>
        <end position="81"/>
    </location>
</feature>
<dbReference type="KEGG" id="dpa:109546558"/>
<feature type="chain" id="PRO_5044712699" description="Chitin-binding type-2 domain-containing protein" evidence="2">
    <location>
        <begin position="26"/>
        <end position="834"/>
    </location>
</feature>
<feature type="compositionally biased region" description="Basic and acidic residues" evidence="1">
    <location>
        <begin position="622"/>
        <end position="646"/>
    </location>
</feature>
<dbReference type="PANTHER" id="PTHR22933:SF40">
    <property type="entry name" value="CUTICULAR PROTEIN ANALOGOUS TO PERITROPHINS 1-H"/>
    <property type="match status" value="1"/>
</dbReference>
<feature type="compositionally biased region" description="Basic residues" evidence="1">
    <location>
        <begin position="327"/>
        <end position="337"/>
    </location>
</feature>
<dbReference type="InterPro" id="IPR052976">
    <property type="entry name" value="Scoloptoxin-like"/>
</dbReference>
<feature type="signal peptide" evidence="2">
    <location>
        <begin position="1"/>
        <end position="25"/>
    </location>
</feature>
<sequence length="834" mass="95153">MRRPPGLWILLSAGVLWLSLQDVYGIRATALIFGKSSTSTTTEAVTTASTEETIKSEGSNTTEVQTKSNSTDGTNSTSPILTGNPQIDYIWDPNLPKELNGYNLSEYPFYERVPEVLDFKCDGLHDGFYASVLHKCQVYHHCLFGTRFDFLCANYTAFDQKTFICQFVSEVDCVNSKKFWHRNDALYQAQSTTTSAPVNLKAAIYTTAPPNGGDPITPQGRPTRRPGGGFRRRPGGRRRPPVEYYDDDYYDDEYYDERPRARPRPRPRPVYDDDYDEYEDQRYEARRGNGRKRPYKRRNQERRKPQNDDNEEVDDRFEDEDFVAAPKRSKTNDRRKRPIADSDEEEEDTRSRKRGNDRNPSRKKSGNRQPVEEYEEDDIPEPEDSRNNEQRPRKRPKENKEDNANSNDGRPIIKPSTGTIYDRPRVAPKINLPVPKNAADKYAYKGVNNGGTSRTTTTETPLEEEEYADEEIEPARPSKGRRKPASGSRQENNESKSQPSDSRPRKRKPDSEETIDKTTSRPKHAVLRNNFRPSSALKKKPPVSQEYEDEEYLDEEKEVAEQSVSENTKKASSTTTSTSTTTSPPQPPRREPSMRVIKRPFLPSRGGSPYSSRGLQPVGLKAVDKSIPENDSQESRNGEQIDSSKEVEEDYIEEEPETDVSNTEELQNVRKPAFKPSPVLVKSPTRPQYTAPSAEAQELIESEPSRQQSYKTKEFVGPRTTQRPKIADKNPLDLNEYDVTLNDALNPTLPNLPVRAFPTGFSSGNDYGYTNAYSRPRYVLEPIISPSTQNFVSPNKRSQQRYEAVPQTQYTTVTRGYRQQQPQHAQTQAIYSGY</sequence>
<feature type="compositionally biased region" description="Low complexity" evidence="1">
    <location>
        <begin position="603"/>
        <end position="614"/>
    </location>
</feature>
<dbReference type="GO" id="GO:0008061">
    <property type="term" value="F:chitin binding"/>
    <property type="evidence" value="ECO:0007669"/>
    <property type="project" value="InterPro"/>
</dbReference>
<dbReference type="InterPro" id="IPR002557">
    <property type="entry name" value="Chitin-bd_dom"/>
</dbReference>
<dbReference type="PROSITE" id="PS50940">
    <property type="entry name" value="CHIT_BIND_II"/>
    <property type="match status" value="1"/>
</dbReference>
<feature type="compositionally biased region" description="Acidic residues" evidence="1">
    <location>
        <begin position="546"/>
        <end position="558"/>
    </location>
</feature>
<dbReference type="GeneID" id="109546558"/>
<keyword evidence="2" id="KW-0732">Signal</keyword>
<proteinExistence type="predicted"/>
<feature type="region of interest" description="Disordered" evidence="1">
    <location>
        <begin position="814"/>
        <end position="834"/>
    </location>
</feature>
<feature type="compositionally biased region" description="Acidic residues" evidence="1">
    <location>
        <begin position="372"/>
        <end position="382"/>
    </location>
</feature>
<evidence type="ECO:0000256" key="1">
    <source>
        <dbReference type="SAM" id="MobiDB-lite"/>
    </source>
</evidence>
<feature type="compositionally biased region" description="Polar residues" evidence="1">
    <location>
        <begin position="56"/>
        <end position="81"/>
    </location>
</feature>
<accession>A0AAR5QIQ5</accession>
<dbReference type="EnsemblMetazoa" id="XM_019917549.1">
    <property type="protein sequence ID" value="XP_019773108.1"/>
    <property type="gene ID" value="LOC109546558"/>
</dbReference>
<organism evidence="4 5">
    <name type="scientific">Dendroctonus ponderosae</name>
    <name type="common">Mountain pine beetle</name>
    <dbReference type="NCBI Taxonomy" id="77166"/>
    <lineage>
        <taxon>Eukaryota</taxon>
        <taxon>Metazoa</taxon>
        <taxon>Ecdysozoa</taxon>
        <taxon>Arthropoda</taxon>
        <taxon>Hexapoda</taxon>
        <taxon>Insecta</taxon>
        <taxon>Pterygota</taxon>
        <taxon>Neoptera</taxon>
        <taxon>Endopterygota</taxon>
        <taxon>Coleoptera</taxon>
        <taxon>Polyphaga</taxon>
        <taxon>Cucujiformia</taxon>
        <taxon>Curculionidae</taxon>
        <taxon>Scolytinae</taxon>
        <taxon>Dendroctonus</taxon>
    </lineage>
</organism>
<dbReference type="PANTHER" id="PTHR22933">
    <property type="entry name" value="FI18007P1-RELATED"/>
    <property type="match status" value="1"/>
</dbReference>
<feature type="compositionally biased region" description="Polar residues" evidence="1">
    <location>
        <begin position="487"/>
        <end position="501"/>
    </location>
</feature>
<dbReference type="InterPro" id="IPR036508">
    <property type="entry name" value="Chitin-bd_dom_sf"/>
</dbReference>
<evidence type="ECO:0000313" key="4">
    <source>
        <dbReference type="EnsemblMetazoa" id="XP_019773108.1"/>
    </source>
</evidence>
<dbReference type="Pfam" id="PF01607">
    <property type="entry name" value="CBM_14"/>
    <property type="match status" value="1"/>
</dbReference>
<feature type="compositionally biased region" description="Low complexity" evidence="1">
    <location>
        <begin position="572"/>
        <end position="583"/>
    </location>
</feature>
<evidence type="ECO:0000259" key="3">
    <source>
        <dbReference type="PROSITE" id="PS50940"/>
    </source>
</evidence>
<dbReference type="CTD" id="115884858"/>
<reference evidence="5" key="1">
    <citation type="journal article" date="2013" name="Genome Biol.">
        <title>Draft genome of the mountain pine beetle, Dendroctonus ponderosae Hopkins, a major forest pest.</title>
        <authorList>
            <person name="Keeling C.I."/>
            <person name="Yuen M.M."/>
            <person name="Liao N.Y."/>
            <person name="Docking T.R."/>
            <person name="Chan S.K."/>
            <person name="Taylor G.A."/>
            <person name="Palmquist D.L."/>
            <person name="Jackman S.D."/>
            <person name="Nguyen A."/>
            <person name="Li M."/>
            <person name="Henderson H."/>
            <person name="Janes J.K."/>
            <person name="Zhao Y."/>
            <person name="Pandoh P."/>
            <person name="Moore R."/>
            <person name="Sperling F.A."/>
            <person name="Huber D.P."/>
            <person name="Birol I."/>
            <person name="Jones S.J."/>
            <person name="Bohlmann J."/>
        </authorList>
    </citation>
    <scope>NUCLEOTIDE SEQUENCE</scope>
</reference>
<feature type="compositionally biased region" description="Acidic residues" evidence="1">
    <location>
        <begin position="461"/>
        <end position="472"/>
    </location>
</feature>
<dbReference type="Proteomes" id="UP000019118">
    <property type="component" value="Unassembled WGS sequence"/>
</dbReference>
<reference evidence="4" key="2">
    <citation type="submission" date="2024-08" db="UniProtKB">
        <authorList>
            <consortium name="EnsemblMetazoa"/>
        </authorList>
    </citation>
    <scope>IDENTIFICATION</scope>
</reference>
<feature type="compositionally biased region" description="Acidic residues" evidence="1">
    <location>
        <begin position="244"/>
        <end position="255"/>
    </location>
</feature>
<feature type="region of interest" description="Disordered" evidence="1">
    <location>
        <begin position="206"/>
        <end position="727"/>
    </location>
</feature>
<dbReference type="SMART" id="SM00494">
    <property type="entry name" value="ChtBD2"/>
    <property type="match status" value="1"/>
</dbReference>
<feature type="compositionally biased region" description="Acidic residues" evidence="1">
    <location>
        <begin position="308"/>
        <end position="322"/>
    </location>
</feature>
<feature type="compositionally biased region" description="Basic residues" evidence="1">
    <location>
        <begin position="288"/>
        <end position="301"/>
    </location>
</feature>
<dbReference type="EnsemblMetazoa" id="XM_019917550.1">
    <property type="protein sequence ID" value="XP_019773109.1"/>
    <property type="gene ID" value="LOC109546558"/>
</dbReference>
<feature type="compositionally biased region" description="Acidic residues" evidence="1">
    <location>
        <begin position="647"/>
        <end position="658"/>
    </location>
</feature>
<keyword evidence="5" id="KW-1185">Reference proteome</keyword>
<evidence type="ECO:0000313" key="5">
    <source>
        <dbReference type="Proteomes" id="UP000019118"/>
    </source>
</evidence>
<dbReference type="GO" id="GO:0005576">
    <property type="term" value="C:extracellular region"/>
    <property type="evidence" value="ECO:0007669"/>
    <property type="project" value="InterPro"/>
</dbReference>
<feature type="compositionally biased region" description="Basic and acidic residues" evidence="1">
    <location>
        <begin position="509"/>
        <end position="519"/>
    </location>
</feature>
<dbReference type="Gene3D" id="2.170.140.10">
    <property type="entry name" value="Chitin binding domain"/>
    <property type="match status" value="1"/>
</dbReference>
<feature type="domain" description="Chitin-binding type-2" evidence="3">
    <location>
        <begin position="118"/>
        <end position="175"/>
    </location>
</feature>
<feature type="compositionally biased region" description="Basic residues" evidence="1">
    <location>
        <begin position="230"/>
        <end position="239"/>
    </location>
</feature>
<evidence type="ECO:0000256" key="2">
    <source>
        <dbReference type="SAM" id="SignalP"/>
    </source>
</evidence>
<dbReference type="SUPFAM" id="SSF57625">
    <property type="entry name" value="Invertebrate chitin-binding proteins"/>
    <property type="match status" value="1"/>
</dbReference>
<protein>
    <recommendedName>
        <fullName evidence="3">Chitin-binding type-2 domain-containing protein</fullName>
    </recommendedName>
</protein>